<dbReference type="GO" id="GO:0030170">
    <property type="term" value="F:pyridoxal phosphate binding"/>
    <property type="evidence" value="ECO:0007669"/>
    <property type="project" value="InterPro"/>
</dbReference>
<keyword evidence="1" id="KW-0472">Membrane</keyword>
<dbReference type="PANTHER" id="PTHR14237">
    <property type="entry name" value="MOLYBDOPTERIN COFACTOR SULFURASE MOSC"/>
    <property type="match status" value="1"/>
</dbReference>
<keyword evidence="1" id="KW-0812">Transmembrane</keyword>
<dbReference type="Proteomes" id="UP000566819">
    <property type="component" value="Unassembled WGS sequence"/>
</dbReference>
<dbReference type="AlphaFoldDB" id="A0A8H4W5P9"/>
<dbReference type="PROSITE" id="PS51340">
    <property type="entry name" value="MOSC"/>
    <property type="match status" value="1"/>
</dbReference>
<organism evidence="3 4">
    <name type="scientific">Cudoniella acicularis</name>
    <dbReference type="NCBI Taxonomy" id="354080"/>
    <lineage>
        <taxon>Eukaryota</taxon>
        <taxon>Fungi</taxon>
        <taxon>Dikarya</taxon>
        <taxon>Ascomycota</taxon>
        <taxon>Pezizomycotina</taxon>
        <taxon>Leotiomycetes</taxon>
        <taxon>Helotiales</taxon>
        <taxon>Tricladiaceae</taxon>
        <taxon>Cudoniella</taxon>
    </lineage>
</organism>
<comment type="caution">
    <text evidence="3">The sequence shown here is derived from an EMBL/GenBank/DDBJ whole genome shotgun (WGS) entry which is preliminary data.</text>
</comment>
<feature type="transmembrane region" description="Helical" evidence="1">
    <location>
        <begin position="147"/>
        <end position="164"/>
    </location>
</feature>
<dbReference type="Pfam" id="PF03473">
    <property type="entry name" value="MOSC"/>
    <property type="match status" value="1"/>
</dbReference>
<dbReference type="OrthoDB" id="17255at2759"/>
<evidence type="ECO:0000259" key="2">
    <source>
        <dbReference type="PROSITE" id="PS51340"/>
    </source>
</evidence>
<accession>A0A8H4W5P9</accession>
<dbReference type="Pfam" id="PF03476">
    <property type="entry name" value="MOSC_N"/>
    <property type="match status" value="1"/>
</dbReference>
<reference evidence="3 4" key="1">
    <citation type="submission" date="2020-03" db="EMBL/GenBank/DDBJ databases">
        <title>Draft Genome Sequence of Cudoniella acicularis.</title>
        <authorList>
            <person name="Buettner E."/>
            <person name="Kellner H."/>
        </authorList>
    </citation>
    <scope>NUCLEOTIDE SEQUENCE [LARGE SCALE GENOMIC DNA]</scope>
    <source>
        <strain evidence="3 4">DSM 108380</strain>
    </source>
</reference>
<feature type="domain" description="MOSC" evidence="2">
    <location>
        <begin position="417"/>
        <end position="571"/>
    </location>
</feature>
<dbReference type="GO" id="GO:0003824">
    <property type="term" value="F:catalytic activity"/>
    <property type="evidence" value="ECO:0007669"/>
    <property type="project" value="InterPro"/>
</dbReference>
<dbReference type="SUPFAM" id="SSF141673">
    <property type="entry name" value="MOSC N-terminal domain-like"/>
    <property type="match status" value="1"/>
</dbReference>
<gene>
    <name evidence="3" type="ORF">G7Y89_g6251</name>
</gene>
<dbReference type="GO" id="GO:0030151">
    <property type="term" value="F:molybdenum ion binding"/>
    <property type="evidence" value="ECO:0007669"/>
    <property type="project" value="InterPro"/>
</dbReference>
<dbReference type="PANTHER" id="PTHR14237:SF23">
    <property type="entry name" value="MOSC DOMAIN PROTEIN (AFU_ORTHOLOGUE AFUA_7G05900)"/>
    <property type="match status" value="1"/>
</dbReference>
<dbReference type="InterPro" id="IPR011037">
    <property type="entry name" value="Pyrv_Knase-like_insert_dom_sf"/>
</dbReference>
<proteinExistence type="predicted"/>
<dbReference type="EMBL" id="JAAMPI010000401">
    <property type="protein sequence ID" value="KAF4631874.1"/>
    <property type="molecule type" value="Genomic_DNA"/>
</dbReference>
<evidence type="ECO:0000313" key="4">
    <source>
        <dbReference type="Proteomes" id="UP000566819"/>
    </source>
</evidence>
<sequence length="581" mass="65892">MIESDLMRREGHSDIRVRLSRTVQYASRLIVSATILDYTGLISSGCKPASPQLGLPNAACERDGAREPALEPAFVPSSSTVPHNRFCTPTPEPATRYCNPDPLLQRAIIPDSQLTSSISSLHRENSTSREPRPLPPLSSFNSPLRSLLYLDFMYIVCTFCAFTFPTPIMDDLIEQCRDLLEEYYETYSEQLWESIPVFSTTTYVFTILAICIPPIIALIIYEREQAKLLAEQPQGCRKLGLKIESNLLNEFDKKFSEGRPPSTEETSAEWWRLKSMWIYPVKSCKGVELNRGTVISTGMEYDRQFTFAQLKSPFPVNANTPLKEKAAHQWEFITQRQFPLLAQVKTEMWVPDQSVETYTAHTEDVESGGVIILSFPWQEAGWRDTVDALNLEIEIPEELRYYLGISNKLGLFRIDNSKLREVHRNAPKKEELGYQPVTGFQDAYPLHMINLASVRAIEKQMPKAKGAPRLSAARFRANLIITGPEAFLEDSWRRIKIGYYEYDVSCRTARCKMPNVDQVTGERHPTEPDKTLRSFRAIDEGTGPNIGCLGVQMVPIAPESALRVGDEVTVLEVGEHHYIKQ</sequence>
<evidence type="ECO:0000256" key="1">
    <source>
        <dbReference type="SAM" id="Phobius"/>
    </source>
</evidence>
<dbReference type="InterPro" id="IPR005303">
    <property type="entry name" value="MOCOS_middle"/>
</dbReference>
<dbReference type="SUPFAM" id="SSF50800">
    <property type="entry name" value="PK beta-barrel domain-like"/>
    <property type="match status" value="1"/>
</dbReference>
<keyword evidence="1" id="KW-1133">Transmembrane helix</keyword>
<protein>
    <recommendedName>
        <fullName evidence="2">MOSC domain-containing protein</fullName>
    </recommendedName>
</protein>
<name>A0A8H4W5P9_9HELO</name>
<feature type="transmembrane region" description="Helical" evidence="1">
    <location>
        <begin position="202"/>
        <end position="221"/>
    </location>
</feature>
<keyword evidence="4" id="KW-1185">Reference proteome</keyword>
<evidence type="ECO:0000313" key="3">
    <source>
        <dbReference type="EMBL" id="KAF4631874.1"/>
    </source>
</evidence>
<dbReference type="InterPro" id="IPR005302">
    <property type="entry name" value="MoCF_Sase_C"/>
</dbReference>